<dbReference type="Gene3D" id="3.40.630.20">
    <property type="entry name" value="Peptidase C15, pyroglutamyl peptidase I-like"/>
    <property type="match status" value="1"/>
</dbReference>
<reference evidence="1 2" key="1">
    <citation type="journal article" date="2019" name="Int. J. Syst. Evol. Microbiol.">
        <title>The Global Catalogue of Microorganisms (GCM) 10K type strain sequencing project: providing services to taxonomists for standard genome sequencing and annotation.</title>
        <authorList>
            <consortium name="The Broad Institute Genomics Platform"/>
            <consortium name="The Broad Institute Genome Sequencing Center for Infectious Disease"/>
            <person name="Wu L."/>
            <person name="Ma J."/>
        </authorList>
    </citation>
    <scope>NUCLEOTIDE SEQUENCE [LARGE SCALE GENOMIC DNA]</scope>
    <source>
        <strain evidence="1 2">JCM 5067</strain>
    </source>
</reference>
<evidence type="ECO:0000313" key="2">
    <source>
        <dbReference type="Proteomes" id="UP001500668"/>
    </source>
</evidence>
<proteinExistence type="predicted"/>
<gene>
    <name evidence="1" type="ORF">GCM10010394_36800</name>
</gene>
<name>A0ABN1G474_9ACTN</name>
<dbReference type="InterPro" id="IPR036440">
    <property type="entry name" value="Peptidase_C15-like_sf"/>
</dbReference>
<evidence type="ECO:0008006" key="3">
    <source>
        <dbReference type="Google" id="ProtNLM"/>
    </source>
</evidence>
<organism evidence="1 2">
    <name type="scientific">Streptomyces crystallinus</name>
    <dbReference type="NCBI Taxonomy" id="68191"/>
    <lineage>
        <taxon>Bacteria</taxon>
        <taxon>Bacillati</taxon>
        <taxon>Actinomycetota</taxon>
        <taxon>Actinomycetes</taxon>
        <taxon>Kitasatosporales</taxon>
        <taxon>Streptomycetaceae</taxon>
        <taxon>Streptomyces</taxon>
    </lineage>
</organism>
<protein>
    <recommendedName>
        <fullName evidence="3">Pyroglutamyl peptidase</fullName>
    </recommendedName>
</protein>
<accession>A0ABN1G474</accession>
<comment type="caution">
    <text evidence="1">The sequence shown here is derived from an EMBL/GenBank/DDBJ whole genome shotgun (WGS) entry which is preliminary data.</text>
</comment>
<evidence type="ECO:0000313" key="1">
    <source>
        <dbReference type="EMBL" id="GAA0603746.1"/>
    </source>
</evidence>
<dbReference type="EMBL" id="BAAACA010000019">
    <property type="protein sequence ID" value="GAA0603746.1"/>
    <property type="molecule type" value="Genomic_DNA"/>
</dbReference>
<dbReference type="SUPFAM" id="SSF53182">
    <property type="entry name" value="Pyrrolidone carboxyl peptidase (pyroglutamate aminopeptidase)"/>
    <property type="match status" value="1"/>
</dbReference>
<keyword evidence="2" id="KW-1185">Reference proteome</keyword>
<dbReference type="Proteomes" id="UP001500668">
    <property type="component" value="Unassembled WGS sequence"/>
</dbReference>
<sequence length="465" mass="49421">MRPAGDAAGFLPLLTRHSESPCSQGSSFSILAAQAPTEGFPVVRGRRVRVARLALLVASMTLGTALAPVSAQAQAPAATGAPPTVEELRLDQAVPREILRRSGFDDVAARFADELDGVRSYRQAERLVAREGAALWRRAVDRVQGRGPAGGDLSRGDDRPLYWARLGMTRELRSWEPGFGLSAARRTALLDRLERGSRGQDSIAYGSGTGYKRILLTGFDPFTLDRDIRISNPSGATALALDGTWIRTAAGPARIETAVFPVRWDDFAAGTVERTLRPVLPRVDLFTTVSQGRVGRIDIERFNGAWRGGFPDNENVSRTETVPVSDPSSQPQWTTTSLPYAAIVAASTGPFPVYDHTSVTEIPAGGTGPVVRDAGPSAGSVARAGGGGDYLSNEIAYRATLLRDRLGLSIPGGHVHTPVLLFGAGNQDPSTGSVTDPGFERNRGEIVDQVRSIVATAASPTPPLP</sequence>